<protein>
    <submittedName>
        <fullName evidence="2">Uncharacterized protein</fullName>
    </submittedName>
</protein>
<feature type="region of interest" description="Disordered" evidence="1">
    <location>
        <begin position="160"/>
        <end position="187"/>
    </location>
</feature>
<dbReference type="AlphaFoldDB" id="A0A9N9KU00"/>
<sequence>MSGHASYDVVSPSVGTATGATARRVSGGRRAGKARRQAVKRIDISAQQADFERLMLERGFDMTAIRETKIAVRELDARKCQKFRYASLALWEHYLIHGWSLHALLVWTQEKGRYEKARKDKEPNYVIPARYVPTLQDPRLNSFIQPFVWITQELEKIVRSDDDDDDDDTLPPPAPNLDSNDEQREEQ</sequence>
<evidence type="ECO:0000313" key="2">
    <source>
        <dbReference type="EMBL" id="CAG8953056.1"/>
    </source>
</evidence>
<proteinExistence type="predicted"/>
<evidence type="ECO:0000313" key="3">
    <source>
        <dbReference type="Proteomes" id="UP000696280"/>
    </source>
</evidence>
<name>A0A9N9KU00_9HELO</name>
<organism evidence="2 3">
    <name type="scientific">Hymenoscyphus fraxineus</name>
    <dbReference type="NCBI Taxonomy" id="746836"/>
    <lineage>
        <taxon>Eukaryota</taxon>
        <taxon>Fungi</taxon>
        <taxon>Dikarya</taxon>
        <taxon>Ascomycota</taxon>
        <taxon>Pezizomycotina</taxon>
        <taxon>Leotiomycetes</taxon>
        <taxon>Helotiales</taxon>
        <taxon>Helotiaceae</taxon>
        <taxon>Hymenoscyphus</taxon>
    </lineage>
</organism>
<evidence type="ECO:0000256" key="1">
    <source>
        <dbReference type="SAM" id="MobiDB-lite"/>
    </source>
</evidence>
<dbReference type="Proteomes" id="UP000696280">
    <property type="component" value="Unassembled WGS sequence"/>
</dbReference>
<dbReference type="OrthoDB" id="10507068at2759"/>
<gene>
    <name evidence="2" type="ORF">HYFRA_00003250</name>
</gene>
<accession>A0A9N9KU00</accession>
<dbReference type="EMBL" id="CAJVRL010000049">
    <property type="protein sequence ID" value="CAG8953056.1"/>
    <property type="molecule type" value="Genomic_DNA"/>
</dbReference>
<keyword evidence="3" id="KW-1185">Reference proteome</keyword>
<reference evidence="2" key="1">
    <citation type="submission" date="2021-07" db="EMBL/GenBank/DDBJ databases">
        <authorList>
            <person name="Durling M."/>
        </authorList>
    </citation>
    <scope>NUCLEOTIDE SEQUENCE</scope>
</reference>
<comment type="caution">
    <text evidence="2">The sequence shown here is derived from an EMBL/GenBank/DDBJ whole genome shotgun (WGS) entry which is preliminary data.</text>
</comment>